<organism evidence="3 4">
    <name type="scientific">Alcanivorax borkumensis (strain ATCC 700651 / DSM 11573 / NCIMB 13689 / SK2)</name>
    <dbReference type="NCBI Taxonomy" id="393595"/>
    <lineage>
        <taxon>Bacteria</taxon>
        <taxon>Pseudomonadati</taxon>
        <taxon>Pseudomonadota</taxon>
        <taxon>Gammaproteobacteria</taxon>
        <taxon>Oceanospirillales</taxon>
        <taxon>Alcanivoracaceae</taxon>
        <taxon>Alcanivorax</taxon>
    </lineage>
</organism>
<dbReference type="InterPro" id="IPR016147">
    <property type="entry name" value="Pili_assmbl_chaperone_N"/>
</dbReference>
<dbReference type="AlphaFoldDB" id="Q0VRQ0"/>
<dbReference type="Proteomes" id="UP000008871">
    <property type="component" value="Chromosome"/>
</dbReference>
<dbReference type="OrthoDB" id="511700at2"/>
<dbReference type="InterPro" id="IPR008962">
    <property type="entry name" value="PapD-like_sf"/>
</dbReference>
<feature type="chain" id="PRO_5004178968" evidence="1">
    <location>
        <begin position="23"/>
        <end position="235"/>
    </location>
</feature>
<dbReference type="Pfam" id="PF00345">
    <property type="entry name" value="PapD_N"/>
    <property type="match status" value="1"/>
</dbReference>
<dbReference type="InterPro" id="IPR013783">
    <property type="entry name" value="Ig-like_fold"/>
</dbReference>
<dbReference type="EMBL" id="AM286690">
    <property type="protein sequence ID" value="CAL16148.1"/>
    <property type="molecule type" value="Genomic_DNA"/>
</dbReference>
<dbReference type="KEGG" id="abo:ABO_0700"/>
<accession>Q0VRQ0</accession>
<dbReference type="Gene3D" id="2.60.40.10">
    <property type="entry name" value="Immunoglobulins"/>
    <property type="match status" value="1"/>
</dbReference>
<evidence type="ECO:0000259" key="2">
    <source>
        <dbReference type="Pfam" id="PF00345"/>
    </source>
</evidence>
<evidence type="ECO:0000256" key="1">
    <source>
        <dbReference type="SAM" id="SignalP"/>
    </source>
</evidence>
<dbReference type="GO" id="GO:0030288">
    <property type="term" value="C:outer membrane-bounded periplasmic space"/>
    <property type="evidence" value="ECO:0007669"/>
    <property type="project" value="InterPro"/>
</dbReference>
<evidence type="ECO:0000313" key="4">
    <source>
        <dbReference type="Proteomes" id="UP000008871"/>
    </source>
</evidence>
<protein>
    <submittedName>
        <fullName evidence="3">Type 1 pili usher pathway chaperone CsuC</fullName>
    </submittedName>
</protein>
<name>Q0VRQ0_ALCBS</name>
<sequence length="235" mass="25780">MKIFTKALFLSLFTLLPSAALCGQLTVSPLIMKMSPSQPNAAYKLKNGSSQDGFYQIQLFAWEQGDDGENRLLQQDDLIITPPVTLIPGNEEQLVRVIQKNPQPSDSEKSYRLVISEVPDTESDQGANLKVLLRMSLPLFVGTPEQNHTLSVSLQDGTLRIRNTGTAHARVSNAYWQAPNQDKKFAIQEGLVGYVLPGRELLLPIETVPAESTVASFSASINGTPFTLLVKDSPK</sequence>
<dbReference type="STRING" id="393595.ABO_0700"/>
<dbReference type="GO" id="GO:0071555">
    <property type="term" value="P:cell wall organization"/>
    <property type="evidence" value="ECO:0007669"/>
    <property type="project" value="InterPro"/>
</dbReference>
<dbReference type="PANTHER" id="PTHR30251">
    <property type="entry name" value="PILUS ASSEMBLY CHAPERONE"/>
    <property type="match status" value="1"/>
</dbReference>
<dbReference type="RefSeq" id="WP_011587985.1">
    <property type="nucleotide sequence ID" value="NC_008260.1"/>
</dbReference>
<gene>
    <name evidence="3" type="primary">csuC</name>
    <name evidence="3" type="ordered locus">ABO_0700</name>
</gene>
<feature type="domain" description="Pili assembly chaperone N-terminal" evidence="2">
    <location>
        <begin position="32"/>
        <end position="141"/>
    </location>
</feature>
<dbReference type="eggNOG" id="COG3121">
    <property type="taxonomic scope" value="Bacteria"/>
</dbReference>
<feature type="signal peptide" evidence="1">
    <location>
        <begin position="1"/>
        <end position="22"/>
    </location>
</feature>
<proteinExistence type="predicted"/>
<dbReference type="InterPro" id="IPR050643">
    <property type="entry name" value="Periplasmic_pilus_chap"/>
</dbReference>
<dbReference type="HOGENOM" id="CLU_076533_0_1_6"/>
<dbReference type="SUPFAM" id="SSF49354">
    <property type="entry name" value="PapD-like"/>
    <property type="match status" value="1"/>
</dbReference>
<keyword evidence="1" id="KW-0732">Signal</keyword>
<keyword evidence="4" id="KW-1185">Reference proteome</keyword>
<reference evidence="3 4" key="1">
    <citation type="journal article" date="2006" name="Nat. Biotechnol.">
        <title>Genome sequence of the ubiquitous hydrocarbon-degrading marine bacterium Alcanivorax borkumensis.</title>
        <authorList>
            <person name="Schneiker S."/>
            <person name="Martins dos Santos V.A.P."/>
            <person name="Bartels D."/>
            <person name="Bekel T."/>
            <person name="Brecht M."/>
            <person name="Buhrmester J."/>
            <person name="Chernikova T.N."/>
            <person name="Denaro R."/>
            <person name="Ferrer M."/>
            <person name="Gertler C."/>
            <person name="Goesmann A."/>
            <person name="Golyshina O.V."/>
            <person name="Kaminski F."/>
            <person name="Khachane A.N."/>
            <person name="Lang S."/>
            <person name="Linke B."/>
            <person name="McHardy A.C."/>
            <person name="Meyer F."/>
            <person name="Nechitaylo T."/>
            <person name="Puehler A."/>
            <person name="Regenhardt D."/>
            <person name="Rupp O."/>
            <person name="Sabirova J.S."/>
            <person name="Selbitschka W."/>
            <person name="Yakimov M.M."/>
            <person name="Timmis K.N."/>
            <person name="Vorhoelter F.-J."/>
            <person name="Weidner S."/>
            <person name="Kaiser O."/>
            <person name="Golyshin P.N."/>
        </authorList>
    </citation>
    <scope>NUCLEOTIDE SEQUENCE [LARGE SCALE GENOMIC DNA]</scope>
    <source>
        <strain evidence="4">ATCC 700651 / DSM 11573 / NCIMB 13689 / SK2</strain>
    </source>
</reference>
<dbReference type="PANTHER" id="PTHR30251:SF4">
    <property type="entry name" value="SLR1668 PROTEIN"/>
    <property type="match status" value="1"/>
</dbReference>
<evidence type="ECO:0000313" key="3">
    <source>
        <dbReference type="EMBL" id="CAL16148.1"/>
    </source>
</evidence>